<keyword evidence="5" id="KW-0611">Plant defense</keyword>
<dbReference type="EnsemblPlants" id="TraesCS2A02G008300.1">
    <property type="protein sequence ID" value="TraesCS2A02G008300.1.cds1"/>
    <property type="gene ID" value="TraesCS2A02G008300"/>
</dbReference>
<feature type="domain" description="Disease resistance N-terminal" evidence="6">
    <location>
        <begin position="9"/>
        <end position="94"/>
    </location>
</feature>
<keyword evidence="8" id="KW-1185">Reference proteome</keyword>
<accession>A0A3B6APL4</accession>
<dbReference type="Gramene" id="TraesARI2A03G00587740.1">
    <property type="protein sequence ID" value="TraesARI2A03G00587740.1.CDS1"/>
    <property type="gene ID" value="TraesARI2A03G00587740"/>
</dbReference>
<dbReference type="InterPro" id="IPR027417">
    <property type="entry name" value="P-loop_NTPase"/>
</dbReference>
<dbReference type="InterPro" id="IPR041118">
    <property type="entry name" value="Rx_N"/>
</dbReference>
<dbReference type="PaxDb" id="4565-Traes_2AS_AFEB22E37.2"/>
<evidence type="ECO:0000313" key="8">
    <source>
        <dbReference type="Proteomes" id="UP000019116"/>
    </source>
</evidence>
<dbReference type="STRING" id="4565.A0A3B6APL4"/>
<dbReference type="OrthoDB" id="649712at2759"/>
<keyword evidence="2" id="KW-0433">Leucine-rich repeat</keyword>
<evidence type="ECO:0000256" key="2">
    <source>
        <dbReference type="ARBA" id="ARBA00022614"/>
    </source>
</evidence>
<evidence type="ECO:0000256" key="5">
    <source>
        <dbReference type="ARBA" id="ARBA00022821"/>
    </source>
</evidence>
<protein>
    <recommendedName>
        <fullName evidence="6">Disease resistance N-terminal domain-containing protein</fullName>
    </recommendedName>
</protein>
<evidence type="ECO:0000256" key="1">
    <source>
        <dbReference type="ARBA" id="ARBA00008894"/>
    </source>
</evidence>
<proteinExistence type="inferred from homology"/>
<dbReference type="RefSeq" id="XP_044454598.1">
    <property type="nucleotide sequence ID" value="XM_044598663.1"/>
</dbReference>
<evidence type="ECO:0000259" key="6">
    <source>
        <dbReference type="Pfam" id="PF18052"/>
    </source>
</evidence>
<gene>
    <name evidence="7" type="primary">LOC123186930</name>
</gene>
<dbReference type="SUPFAM" id="SSF52540">
    <property type="entry name" value="P-loop containing nucleoside triphosphate hydrolases"/>
    <property type="match status" value="1"/>
</dbReference>
<dbReference type="OMA" id="VENVCHD"/>
<keyword evidence="3" id="KW-0677">Repeat</keyword>
<comment type="similarity">
    <text evidence="1">Belongs to the disease resistance NB-LRR family.</text>
</comment>
<evidence type="ECO:0000256" key="3">
    <source>
        <dbReference type="ARBA" id="ARBA00022737"/>
    </source>
</evidence>
<dbReference type="PANTHER" id="PTHR33377">
    <property type="entry name" value="OS10G0134700 PROTEIN-RELATED"/>
    <property type="match status" value="1"/>
</dbReference>
<dbReference type="Gramene" id="TraesCS2A02G008300.1">
    <property type="protein sequence ID" value="TraesCS2A02G008300.1.cds1"/>
    <property type="gene ID" value="TraesCS2A02G008300"/>
</dbReference>
<name>A0A3B6APL4_WHEAT</name>
<dbReference type="Gramene" id="TraesPARA_EIv1.0_0463890.1">
    <property type="protein sequence ID" value="TraesPARA_EIv1.0_0463890.1.CDS1"/>
    <property type="gene ID" value="TraesPARA_EIv1.0_0463890"/>
</dbReference>
<evidence type="ECO:0000256" key="4">
    <source>
        <dbReference type="ARBA" id="ARBA00022741"/>
    </source>
</evidence>
<dbReference type="Pfam" id="PF18052">
    <property type="entry name" value="Rx_N"/>
    <property type="match status" value="1"/>
</dbReference>
<dbReference type="GeneID" id="123186930"/>
<organism evidence="7">
    <name type="scientific">Triticum aestivum</name>
    <name type="common">Wheat</name>
    <dbReference type="NCBI Taxonomy" id="4565"/>
    <lineage>
        <taxon>Eukaryota</taxon>
        <taxon>Viridiplantae</taxon>
        <taxon>Streptophyta</taxon>
        <taxon>Embryophyta</taxon>
        <taxon>Tracheophyta</taxon>
        <taxon>Spermatophyta</taxon>
        <taxon>Magnoliopsida</taxon>
        <taxon>Liliopsida</taxon>
        <taxon>Poales</taxon>
        <taxon>Poaceae</taxon>
        <taxon>BOP clade</taxon>
        <taxon>Pooideae</taxon>
        <taxon>Triticodae</taxon>
        <taxon>Triticeae</taxon>
        <taxon>Triticinae</taxon>
        <taxon>Triticum</taxon>
    </lineage>
</organism>
<keyword evidence="4" id="KW-0547">Nucleotide-binding</keyword>
<dbReference type="Gramene" id="TraesCS2A03G0018500.1">
    <property type="protein sequence ID" value="TraesCS2A03G0018500.1.CDS1"/>
    <property type="gene ID" value="TraesCS2A03G0018500"/>
</dbReference>
<dbReference type="Proteomes" id="UP000019116">
    <property type="component" value="Chromosome 2A"/>
</dbReference>
<reference evidence="7" key="2">
    <citation type="submission" date="2018-10" db="UniProtKB">
        <authorList>
            <consortium name="EnsemblPlants"/>
        </authorList>
    </citation>
    <scope>IDENTIFICATION</scope>
</reference>
<dbReference type="GO" id="GO:0006952">
    <property type="term" value="P:defense response"/>
    <property type="evidence" value="ECO:0007669"/>
    <property type="project" value="UniProtKB-KW"/>
</dbReference>
<dbReference type="PANTHER" id="PTHR33377:SF109">
    <property type="entry name" value="GENOME ASSEMBLY, CHROMOSOME: II"/>
    <property type="match status" value="1"/>
</dbReference>
<dbReference type="GO" id="GO:0000166">
    <property type="term" value="F:nucleotide binding"/>
    <property type="evidence" value="ECO:0007669"/>
    <property type="project" value="UniProtKB-KW"/>
</dbReference>
<dbReference type="AlphaFoldDB" id="A0A3B6APL4"/>
<sequence>MDILVSAIVGDLISRSASFVISKYFQQQPGIDRILRRLQSVLLRIDIIVEEAEVRDITNQGMLRQLKMLRQGMYRGRYVLDALSFQASLDEKEGEEEMSHSSSALSKGSSIKRLRFSHTRCGSSNREAVLFGTNNMREELQRMVDTLEDTVAGMKEFLFFLQLYPRILRQPYGTYLLLDNCMFGRQTERERVLNFLMCPTQDLAVLPIVGPIRVGKSTLVENVCRDESVRDRFSMILFFPKGSLKDEGVINLRENNIKFRHQNFASRNRLLIIIELAKDINEETWRSLKSSVTCMTPCGGSKIIITSRSDRIVNLGTTGALRLDYISQEAYWHFFKSIAFGSINPGEHPKLATMAMEIALEQRQCFTSAHVVAGLLQQNFNAQFWCAVLECVRASKQANLLMFDHNPYLRLREDAPVYCWRLVKSHRYFMLCNYHQSDSSENVPKINLRDILLGCGGTLPCGEFEALAWRSRIPPYYNYTISCNMQAPELTVGRKKRVHQEEEHFI</sequence>
<evidence type="ECO:0000313" key="7">
    <source>
        <dbReference type="EnsemblPlants" id="TraesCS2A02G008300.1.cds1"/>
    </source>
</evidence>
<dbReference type="Gene3D" id="3.40.50.300">
    <property type="entry name" value="P-loop containing nucleotide triphosphate hydrolases"/>
    <property type="match status" value="1"/>
</dbReference>
<reference evidence="7" key="1">
    <citation type="submission" date="2018-08" db="EMBL/GenBank/DDBJ databases">
        <authorList>
            <person name="Rossello M."/>
        </authorList>
    </citation>
    <scope>NUCLEOTIDE SEQUENCE [LARGE SCALE GENOMIC DNA]</scope>
    <source>
        <strain evidence="7">cv. Chinese Spring</strain>
    </source>
</reference>